<feature type="domain" description="Glycosyl transferase family 1" evidence="1">
    <location>
        <begin position="206"/>
        <end position="354"/>
    </location>
</feature>
<dbReference type="NCBIfam" id="NF047684">
    <property type="entry name" value="TeichurnBiosyTuaC"/>
    <property type="match status" value="1"/>
</dbReference>
<protein>
    <submittedName>
        <fullName evidence="3">Glycosyltransferase family 4 protein</fullName>
    </submittedName>
</protein>
<dbReference type="AlphaFoldDB" id="A0A2N3LJ18"/>
<feature type="domain" description="Glycosyltransferase subfamily 4-like N-terminal" evidence="2">
    <location>
        <begin position="23"/>
        <end position="198"/>
    </location>
</feature>
<dbReference type="Pfam" id="PF00534">
    <property type="entry name" value="Glycos_transf_1"/>
    <property type="match status" value="1"/>
</dbReference>
<dbReference type="InterPro" id="IPR050194">
    <property type="entry name" value="Glycosyltransferase_grp1"/>
</dbReference>
<evidence type="ECO:0000259" key="2">
    <source>
        <dbReference type="Pfam" id="PF13439"/>
    </source>
</evidence>
<organism evidence="3 4">
    <name type="scientific">Heyndrickxia camelliae</name>
    <dbReference type="NCBI Taxonomy" id="1707093"/>
    <lineage>
        <taxon>Bacteria</taxon>
        <taxon>Bacillati</taxon>
        <taxon>Bacillota</taxon>
        <taxon>Bacilli</taxon>
        <taxon>Bacillales</taxon>
        <taxon>Bacillaceae</taxon>
        <taxon>Heyndrickxia</taxon>
    </lineage>
</organism>
<dbReference type="InterPro" id="IPR028098">
    <property type="entry name" value="Glyco_trans_4-like_N"/>
</dbReference>
<dbReference type="InterPro" id="IPR001296">
    <property type="entry name" value="Glyco_trans_1"/>
</dbReference>
<keyword evidence="3" id="KW-0808">Transferase</keyword>
<evidence type="ECO:0000313" key="3">
    <source>
        <dbReference type="EMBL" id="PKR84606.1"/>
    </source>
</evidence>
<name>A0A2N3LJ18_9BACI</name>
<evidence type="ECO:0000259" key="1">
    <source>
        <dbReference type="Pfam" id="PF00534"/>
    </source>
</evidence>
<reference evidence="3 4" key="1">
    <citation type="submission" date="2017-11" db="EMBL/GenBank/DDBJ databases">
        <title>Bacillus camelliae sp. nov., isolated from pu'er tea.</title>
        <authorList>
            <person name="Niu L."/>
        </authorList>
    </citation>
    <scope>NUCLEOTIDE SEQUENCE [LARGE SCALE GENOMIC DNA]</scope>
    <source>
        <strain evidence="3 4">7578-1</strain>
    </source>
</reference>
<keyword evidence="4" id="KW-1185">Reference proteome</keyword>
<dbReference type="PANTHER" id="PTHR45947:SF15">
    <property type="entry name" value="TEICHURONIC ACID BIOSYNTHESIS GLYCOSYLTRANSFERASE TUAC-RELATED"/>
    <property type="match status" value="1"/>
</dbReference>
<gene>
    <name evidence="3" type="ORF">CWO92_12910</name>
</gene>
<sequence length="394" mass="44702">MKVLWITSNYPSDEQPGSGVFHETQVQALLKLGVEVTVISPIPRNLSLFRYMRKQYRAKSNIPFRYIRKGVTVYRPIYLAFPGQLRWAQPHNRIAQSILKTLSVLDIEFDLIHAHFAMPSGGAASVVSKQKRIPWVLTLHGSDVNIYPNFSKSARKMFVNTVIEANHVMAVDVNLQKKTNDVTGRDSIVLPIGIDLERYQKQEYRKQDLRRRLRIPIDKKLILFVGRLVENKGVFELAQALESLPDEVAVVYVGDGSAAEQLRQNPELNRRLFLTGQIENERVKEYLLASDVLALPSYSEGMPTVVIEALASKVPVISTAVGGVPDLFSTYPHYLIEKKSVSSLVERIQDVLYRNLYTDESQQELLEIVNKNYDAQKNASLLMDVYTQAIKSTN</sequence>
<dbReference type="SUPFAM" id="SSF53756">
    <property type="entry name" value="UDP-Glycosyltransferase/glycogen phosphorylase"/>
    <property type="match status" value="1"/>
</dbReference>
<dbReference type="GO" id="GO:0016757">
    <property type="term" value="F:glycosyltransferase activity"/>
    <property type="evidence" value="ECO:0007669"/>
    <property type="project" value="InterPro"/>
</dbReference>
<comment type="caution">
    <text evidence="3">The sequence shown here is derived from an EMBL/GenBank/DDBJ whole genome shotgun (WGS) entry which is preliminary data.</text>
</comment>
<dbReference type="EMBL" id="PIQO01000009">
    <property type="protein sequence ID" value="PKR84606.1"/>
    <property type="molecule type" value="Genomic_DNA"/>
</dbReference>
<dbReference type="OrthoDB" id="179766at2"/>
<proteinExistence type="predicted"/>
<dbReference type="Proteomes" id="UP000233440">
    <property type="component" value="Unassembled WGS sequence"/>
</dbReference>
<dbReference type="PANTHER" id="PTHR45947">
    <property type="entry name" value="SULFOQUINOVOSYL TRANSFERASE SQD2"/>
    <property type="match status" value="1"/>
</dbReference>
<accession>A0A2N3LJ18</accession>
<dbReference type="Pfam" id="PF13439">
    <property type="entry name" value="Glyco_transf_4"/>
    <property type="match status" value="1"/>
</dbReference>
<dbReference type="RefSeq" id="WP_101354630.1">
    <property type="nucleotide sequence ID" value="NZ_PIQO01000009.1"/>
</dbReference>
<dbReference type="Gene3D" id="3.40.50.2000">
    <property type="entry name" value="Glycogen Phosphorylase B"/>
    <property type="match status" value="2"/>
</dbReference>
<evidence type="ECO:0000313" key="4">
    <source>
        <dbReference type="Proteomes" id="UP000233440"/>
    </source>
</evidence>